<dbReference type="AlphaFoldDB" id="A0A1Y2LNA7"/>
<evidence type="ECO:0000259" key="1">
    <source>
        <dbReference type="Pfam" id="PF06985"/>
    </source>
</evidence>
<dbReference type="PANTHER" id="PTHR10622:SF10">
    <property type="entry name" value="HET DOMAIN-CONTAINING PROTEIN"/>
    <property type="match status" value="1"/>
</dbReference>
<dbReference type="STRING" id="105696.A0A1Y2LNA7"/>
<proteinExistence type="predicted"/>
<dbReference type="PANTHER" id="PTHR10622">
    <property type="entry name" value="HET DOMAIN-CONTAINING PROTEIN"/>
    <property type="match status" value="1"/>
</dbReference>
<gene>
    <name evidence="2" type="ORF">B5807_10197</name>
</gene>
<reference evidence="2 3" key="1">
    <citation type="journal article" date="2017" name="Genome Announc.">
        <title>Genome sequence of the saprophytic ascomycete Epicoccum nigrum ICMP 19927 strain isolated from New Zealand.</title>
        <authorList>
            <person name="Fokin M."/>
            <person name="Fleetwood D."/>
            <person name="Weir B.S."/>
            <person name="Villas-Boas S.G."/>
        </authorList>
    </citation>
    <scope>NUCLEOTIDE SEQUENCE [LARGE SCALE GENOMIC DNA]</scope>
    <source>
        <strain evidence="2 3">ICMP 19927</strain>
    </source>
</reference>
<name>A0A1Y2LNA7_EPING</name>
<dbReference type="InParanoid" id="A0A1Y2LNA7"/>
<protein>
    <recommendedName>
        <fullName evidence="1">Heterokaryon incompatibility domain-containing protein</fullName>
    </recommendedName>
</protein>
<accession>A0A1Y2LNA7</accession>
<dbReference type="Proteomes" id="UP000193240">
    <property type="component" value="Unassembled WGS sequence"/>
</dbReference>
<dbReference type="Pfam" id="PF06985">
    <property type="entry name" value="HET"/>
    <property type="match status" value="1"/>
</dbReference>
<evidence type="ECO:0000313" key="3">
    <source>
        <dbReference type="Proteomes" id="UP000193240"/>
    </source>
</evidence>
<dbReference type="InterPro" id="IPR010730">
    <property type="entry name" value="HET"/>
</dbReference>
<feature type="domain" description="Heterokaryon incompatibility" evidence="1">
    <location>
        <begin position="22"/>
        <end position="107"/>
    </location>
</feature>
<organism evidence="2 3">
    <name type="scientific">Epicoccum nigrum</name>
    <name type="common">Soil fungus</name>
    <name type="synonym">Epicoccum purpurascens</name>
    <dbReference type="NCBI Taxonomy" id="105696"/>
    <lineage>
        <taxon>Eukaryota</taxon>
        <taxon>Fungi</taxon>
        <taxon>Dikarya</taxon>
        <taxon>Ascomycota</taxon>
        <taxon>Pezizomycotina</taxon>
        <taxon>Dothideomycetes</taxon>
        <taxon>Pleosporomycetidae</taxon>
        <taxon>Pleosporales</taxon>
        <taxon>Pleosporineae</taxon>
        <taxon>Didymellaceae</taxon>
        <taxon>Epicoccum</taxon>
    </lineage>
</organism>
<keyword evidence="3" id="KW-1185">Reference proteome</keyword>
<evidence type="ECO:0000313" key="2">
    <source>
        <dbReference type="EMBL" id="OSS45381.1"/>
    </source>
</evidence>
<dbReference type="EMBL" id="KZ107854">
    <property type="protein sequence ID" value="OSS45381.1"/>
    <property type="molecule type" value="Genomic_DNA"/>
</dbReference>
<sequence>MRLLNTSTYQLESFLGTKRPPYAILSHTWEPEGEILFNDLQLPPNQLSSKVGWSKVKNTCNHAIRDGYDYVWIDTLCIDKSSSAELSEAINSMFRWYKESAVCYSYLPDVGCTWEPSQSPLCKSRWFTRGWTLQELIAPNEVHFYDINWRFLGSRGDLASVITSVTKIPKHVLDRPRQRSRVEDVLQSASIAQRMAWASKRVTTREEDIAYCLMGIFDVNMPLLYGEGQKAFFRLQEAILYASKDQSILAFRHPDPQTNRGILCEGFSSVLAPDPGYFCDDIRREGPGSYVPEPVKLEYGRITLDVTLVPISRAVGSMSGVTNPSHVALLDCVYGNDYFSRPGLPLQAAIGKSASQNIFKRCASKAVLVKSTMETRWLMQVIGCEDIAGALECTPEDWMKAERKSITIEDNGSDTIKSSVSDIHQPIVLGYVGVLDHCFLGRTLPKASIEYHEIVLWDAVGLALFIHCGVEFFVAWGKDKEPWCSIHLFKDLTSTWDFRNEPLKMRYGFSAENLLEELERTQLPEKYLIEKFKKAPFIWSQLFVIDTCRPTSETTSLEMSIAITGRWSEREFVGRKYHYLEIFTGVQQPLRTSTKAISWRWKLN</sequence>